<name>B0CCA9_ACAM1</name>
<dbReference type="PANTHER" id="PTHR43019:SF23">
    <property type="entry name" value="PROTEASE DO-LIKE 5, CHLOROPLASTIC"/>
    <property type="match status" value="1"/>
</dbReference>
<keyword evidence="4" id="KW-1185">Reference proteome</keyword>
<dbReference type="Gene3D" id="2.40.10.10">
    <property type="entry name" value="Trypsin-like serine proteases"/>
    <property type="match status" value="2"/>
</dbReference>
<dbReference type="STRING" id="329726.AM1_1773"/>
<keyword evidence="3" id="KW-0378">Hydrolase</keyword>
<dbReference type="AlphaFoldDB" id="B0CCA9"/>
<sequence length="419" mass="44805">MQRFNVLLPALTVGTALVMVQPAQALSGAEVNQIAKESTILVKGQNPGSGVLVGKKENTYYALTAEHVVATPDEYDIVAPDGTEYVLNYQSVQKLPNVDLALVSFTSQKSYQLAKLGNSDQLTEGDKVFIAGWPSSGVALPHIYQFTSGEISGLPPQSIGKGYKMVYTNVTRAGMSGGPVFNDDGKVVGIHGLAEGREVVLPGYQGDRSVIKAGFNLGIPINTFVRLSKKMEAKPQATPQPTPKPIQESTAVAQVIDAPALPALPRGPKVTFDRPPQLVGTSTTNRDARSLGATYFFTIDIPQDAAQPLQKVEFILKQGVQYPRFKATSVKAFEGTKRNKGEALPINIVVSDPSVRTLTVTFDKPVAPGQTITMAVRPVRNPSVGTYMFEVRGTPAGSTAEGQYLGIGRLDFSRSSLGK</sequence>
<dbReference type="Pfam" id="PF13365">
    <property type="entry name" value="Trypsin_2"/>
    <property type="match status" value="1"/>
</dbReference>
<dbReference type="Pfam" id="PF10989">
    <property type="entry name" value="DUF2808"/>
    <property type="match status" value="1"/>
</dbReference>
<dbReference type="InterPro" id="IPR009003">
    <property type="entry name" value="Peptidase_S1_PA"/>
</dbReference>
<evidence type="ECO:0000256" key="2">
    <source>
        <dbReference type="SAM" id="SignalP"/>
    </source>
</evidence>
<dbReference type="eggNOG" id="COG0265">
    <property type="taxonomic scope" value="Bacteria"/>
</dbReference>
<dbReference type="RefSeq" id="WP_012162305.1">
    <property type="nucleotide sequence ID" value="NC_009925.1"/>
</dbReference>
<dbReference type="HOGENOM" id="CLU_035478_0_0_3"/>
<dbReference type="PANTHER" id="PTHR43019">
    <property type="entry name" value="SERINE ENDOPROTEASE DEGS"/>
    <property type="match status" value="1"/>
</dbReference>
<dbReference type="Proteomes" id="UP000000268">
    <property type="component" value="Chromosome"/>
</dbReference>
<keyword evidence="2" id="KW-0732">Signal</keyword>
<dbReference type="InterPro" id="IPR021256">
    <property type="entry name" value="DUF2808"/>
</dbReference>
<feature type="chain" id="PRO_5002748602" evidence="2">
    <location>
        <begin position="26"/>
        <end position="419"/>
    </location>
</feature>
<feature type="region of interest" description="Disordered" evidence="1">
    <location>
        <begin position="264"/>
        <end position="285"/>
    </location>
</feature>
<protein>
    <submittedName>
        <fullName evidence="3">Protease, putative</fullName>
    </submittedName>
</protein>
<keyword evidence="3" id="KW-0645">Protease</keyword>
<gene>
    <name evidence="3" type="ordered locus">AM1_1773</name>
</gene>
<proteinExistence type="predicted"/>
<dbReference type="OrthoDB" id="561030at2"/>
<evidence type="ECO:0000313" key="3">
    <source>
        <dbReference type="EMBL" id="ABW26794.1"/>
    </source>
</evidence>
<dbReference type="KEGG" id="amr:AM1_1773"/>
<organism evidence="3 4">
    <name type="scientific">Acaryochloris marina (strain MBIC 11017)</name>
    <dbReference type="NCBI Taxonomy" id="329726"/>
    <lineage>
        <taxon>Bacteria</taxon>
        <taxon>Bacillati</taxon>
        <taxon>Cyanobacteriota</taxon>
        <taxon>Cyanophyceae</taxon>
        <taxon>Acaryochloridales</taxon>
        <taxon>Acaryochloridaceae</taxon>
        <taxon>Acaryochloris</taxon>
    </lineage>
</organism>
<reference evidence="3 4" key="1">
    <citation type="journal article" date="2008" name="Proc. Natl. Acad. Sci. U.S.A.">
        <title>Niche adaptation and genome expansion in the chlorophyll d-producing cyanobacterium Acaryochloris marina.</title>
        <authorList>
            <person name="Swingley W.D."/>
            <person name="Chen M."/>
            <person name="Cheung P.C."/>
            <person name="Conrad A.L."/>
            <person name="Dejesa L.C."/>
            <person name="Hao J."/>
            <person name="Honchak B.M."/>
            <person name="Karbach L.E."/>
            <person name="Kurdoglu A."/>
            <person name="Lahiri S."/>
            <person name="Mastrian S.D."/>
            <person name="Miyashita H."/>
            <person name="Page L."/>
            <person name="Ramakrishna P."/>
            <person name="Satoh S."/>
            <person name="Sattley W.M."/>
            <person name="Shimada Y."/>
            <person name="Taylor H.L."/>
            <person name="Tomo T."/>
            <person name="Tsuchiya T."/>
            <person name="Wang Z.T."/>
            <person name="Raymond J."/>
            <person name="Mimuro M."/>
            <person name="Blankenship R.E."/>
            <person name="Touchman J.W."/>
        </authorList>
    </citation>
    <scope>NUCLEOTIDE SEQUENCE [LARGE SCALE GENOMIC DNA]</scope>
    <source>
        <strain evidence="4">MBIC 11017</strain>
    </source>
</reference>
<dbReference type="EMBL" id="CP000828">
    <property type="protein sequence ID" value="ABW26794.1"/>
    <property type="molecule type" value="Genomic_DNA"/>
</dbReference>
<evidence type="ECO:0000313" key="4">
    <source>
        <dbReference type="Proteomes" id="UP000000268"/>
    </source>
</evidence>
<accession>B0CCA9</accession>
<dbReference type="GO" id="GO:0006508">
    <property type="term" value="P:proteolysis"/>
    <property type="evidence" value="ECO:0007669"/>
    <property type="project" value="UniProtKB-KW"/>
</dbReference>
<evidence type="ECO:0000256" key="1">
    <source>
        <dbReference type="SAM" id="MobiDB-lite"/>
    </source>
</evidence>
<dbReference type="GO" id="GO:0004252">
    <property type="term" value="F:serine-type endopeptidase activity"/>
    <property type="evidence" value="ECO:0007669"/>
    <property type="project" value="InterPro"/>
</dbReference>
<dbReference type="PRINTS" id="PR01774">
    <property type="entry name" value="EXFOLTOXIN"/>
</dbReference>
<dbReference type="SUPFAM" id="SSF50494">
    <property type="entry name" value="Trypsin-like serine proteases"/>
    <property type="match status" value="1"/>
</dbReference>
<feature type="signal peptide" evidence="2">
    <location>
        <begin position="1"/>
        <end position="25"/>
    </location>
</feature>
<dbReference type="InterPro" id="IPR043504">
    <property type="entry name" value="Peptidase_S1_PA_chymotrypsin"/>
</dbReference>
<dbReference type="InterPro" id="IPR008353">
    <property type="entry name" value="Peptidase_S1B_tx"/>
</dbReference>